<organism evidence="3 4">
    <name type="scientific">Suillus luteus UH-Slu-Lm8-n1</name>
    <dbReference type="NCBI Taxonomy" id="930992"/>
    <lineage>
        <taxon>Eukaryota</taxon>
        <taxon>Fungi</taxon>
        <taxon>Dikarya</taxon>
        <taxon>Basidiomycota</taxon>
        <taxon>Agaricomycotina</taxon>
        <taxon>Agaricomycetes</taxon>
        <taxon>Agaricomycetidae</taxon>
        <taxon>Boletales</taxon>
        <taxon>Suillineae</taxon>
        <taxon>Suillaceae</taxon>
        <taxon>Suillus</taxon>
    </lineage>
</organism>
<feature type="domain" description="DUF6697" evidence="2">
    <location>
        <begin position="47"/>
        <end position="192"/>
    </location>
</feature>
<gene>
    <name evidence="3" type="ORF">CY34DRAFT_106084</name>
</gene>
<proteinExistence type="predicted"/>
<dbReference type="AlphaFoldDB" id="A0A0D0BLV4"/>
<reference evidence="3 4" key="1">
    <citation type="submission" date="2014-04" db="EMBL/GenBank/DDBJ databases">
        <authorList>
            <consortium name="DOE Joint Genome Institute"/>
            <person name="Kuo A."/>
            <person name="Ruytinx J."/>
            <person name="Rineau F."/>
            <person name="Colpaert J."/>
            <person name="Kohler A."/>
            <person name="Nagy L.G."/>
            <person name="Floudas D."/>
            <person name="Copeland A."/>
            <person name="Barry K.W."/>
            <person name="Cichocki N."/>
            <person name="Veneault-Fourrey C."/>
            <person name="LaButti K."/>
            <person name="Lindquist E.A."/>
            <person name="Lipzen A."/>
            <person name="Lundell T."/>
            <person name="Morin E."/>
            <person name="Murat C."/>
            <person name="Sun H."/>
            <person name="Tunlid A."/>
            <person name="Henrissat B."/>
            <person name="Grigoriev I.V."/>
            <person name="Hibbett D.S."/>
            <person name="Martin F."/>
            <person name="Nordberg H.P."/>
            <person name="Cantor M.N."/>
            <person name="Hua S.X."/>
        </authorList>
    </citation>
    <scope>NUCLEOTIDE SEQUENCE [LARGE SCALE GENOMIC DNA]</scope>
    <source>
        <strain evidence="3 4">UH-Slu-Lm8-n1</strain>
    </source>
</reference>
<name>A0A0D0BLV4_9AGAM</name>
<dbReference type="OrthoDB" id="2682407at2759"/>
<dbReference type="Pfam" id="PF20411">
    <property type="entry name" value="DUF6697"/>
    <property type="match status" value="1"/>
</dbReference>
<feature type="compositionally biased region" description="Basic and acidic residues" evidence="1">
    <location>
        <begin position="219"/>
        <end position="231"/>
    </location>
</feature>
<evidence type="ECO:0000256" key="1">
    <source>
        <dbReference type="SAM" id="MobiDB-lite"/>
    </source>
</evidence>
<evidence type="ECO:0000259" key="2">
    <source>
        <dbReference type="Pfam" id="PF20411"/>
    </source>
</evidence>
<evidence type="ECO:0000313" key="3">
    <source>
        <dbReference type="EMBL" id="KIK44278.1"/>
    </source>
</evidence>
<dbReference type="InterPro" id="IPR046520">
    <property type="entry name" value="DUF6697"/>
</dbReference>
<feature type="region of interest" description="Disordered" evidence="1">
    <location>
        <begin position="199"/>
        <end position="231"/>
    </location>
</feature>
<protein>
    <recommendedName>
        <fullName evidence="2">DUF6697 domain-containing protein</fullName>
    </recommendedName>
</protein>
<dbReference type="EMBL" id="KN835194">
    <property type="protein sequence ID" value="KIK44278.1"/>
    <property type="molecule type" value="Genomic_DNA"/>
</dbReference>
<evidence type="ECO:0000313" key="4">
    <source>
        <dbReference type="Proteomes" id="UP000054485"/>
    </source>
</evidence>
<accession>A0A0D0BLV4</accession>
<dbReference type="Proteomes" id="UP000054485">
    <property type="component" value="Unassembled WGS sequence"/>
</dbReference>
<reference evidence="4" key="2">
    <citation type="submission" date="2015-01" db="EMBL/GenBank/DDBJ databases">
        <title>Evolutionary Origins and Diversification of the Mycorrhizal Mutualists.</title>
        <authorList>
            <consortium name="DOE Joint Genome Institute"/>
            <consortium name="Mycorrhizal Genomics Consortium"/>
            <person name="Kohler A."/>
            <person name="Kuo A."/>
            <person name="Nagy L.G."/>
            <person name="Floudas D."/>
            <person name="Copeland A."/>
            <person name="Barry K.W."/>
            <person name="Cichocki N."/>
            <person name="Veneault-Fourrey C."/>
            <person name="LaButti K."/>
            <person name="Lindquist E.A."/>
            <person name="Lipzen A."/>
            <person name="Lundell T."/>
            <person name="Morin E."/>
            <person name="Murat C."/>
            <person name="Riley R."/>
            <person name="Ohm R."/>
            <person name="Sun H."/>
            <person name="Tunlid A."/>
            <person name="Henrissat B."/>
            <person name="Grigoriev I.V."/>
            <person name="Hibbett D.S."/>
            <person name="Martin F."/>
        </authorList>
    </citation>
    <scope>NUCLEOTIDE SEQUENCE [LARGE SCALE GENOMIC DNA]</scope>
    <source>
        <strain evidence="4">UH-Slu-Lm8-n1</strain>
    </source>
</reference>
<keyword evidence="4" id="KW-1185">Reference proteome</keyword>
<dbReference type="InParanoid" id="A0A0D0BLV4"/>
<dbReference type="HOGENOM" id="CLU_1200488_0_0_1"/>
<sequence>MWRFQQEGLELSPDTILKNVRDCSRVISSPLSIPVPFDFISRLDIPFLTFLDLRLGGYVPAGPGQPGLVLVSDEKANTEACQAFVPVRDQPDKLFYCGIYNCKVIRKLSVKEFNDQGLLARACVKFQVKRAELVLELWRDKLAQVSVRKSDVIMTRATSQLAVGNLTVEDVLEALAKGEECIGFDYALDQRISDEVSRMTQDEAKVPHLSSPSSIKSEAQPERDHLERLRG</sequence>